<dbReference type="InterPro" id="IPR010131">
    <property type="entry name" value="MdtP/NodT-like"/>
</dbReference>
<reference evidence="2 3" key="1">
    <citation type="submission" date="2018-04" db="EMBL/GenBank/DDBJ databases">
        <title>Novel Campyloabacter and Helicobacter Species and Strains.</title>
        <authorList>
            <person name="Mannion A.J."/>
            <person name="Shen Z."/>
            <person name="Fox J.G."/>
        </authorList>
    </citation>
    <scope>NUCLEOTIDE SEQUENCE [LARGE SCALE GENOMIC DNA]</scope>
    <source>
        <strain evidence="2 3">MIT 98-6070</strain>
    </source>
</reference>
<name>A0A3D8I654_9HELI</name>
<dbReference type="Proteomes" id="UP000256599">
    <property type="component" value="Unassembled WGS sequence"/>
</dbReference>
<dbReference type="Pfam" id="PF02321">
    <property type="entry name" value="OEP"/>
    <property type="match status" value="2"/>
</dbReference>
<gene>
    <name evidence="2" type="ORF">CQA63_04630</name>
</gene>
<evidence type="ECO:0000313" key="2">
    <source>
        <dbReference type="EMBL" id="RDU60041.1"/>
    </source>
</evidence>
<dbReference type="EMBL" id="NXLR01000006">
    <property type="protein sequence ID" value="RDU60041.1"/>
    <property type="molecule type" value="Genomic_DNA"/>
</dbReference>
<proteinExistence type="inferred from homology"/>
<dbReference type="PANTHER" id="PTHR30203:SF30">
    <property type="entry name" value="OUTER MEMBRANE PROTEIN-RELATED"/>
    <property type="match status" value="1"/>
</dbReference>
<accession>A0A3D8I654</accession>
<organism evidence="2 3">
    <name type="scientific">Helicobacter marmotae</name>
    <dbReference type="NCBI Taxonomy" id="152490"/>
    <lineage>
        <taxon>Bacteria</taxon>
        <taxon>Pseudomonadati</taxon>
        <taxon>Campylobacterota</taxon>
        <taxon>Epsilonproteobacteria</taxon>
        <taxon>Campylobacterales</taxon>
        <taxon>Helicobacteraceae</taxon>
        <taxon>Helicobacter</taxon>
    </lineage>
</organism>
<comment type="caution">
    <text evidence="2">The sequence shown here is derived from an EMBL/GenBank/DDBJ whole genome shotgun (WGS) entry which is preliminary data.</text>
</comment>
<dbReference type="GO" id="GO:0015562">
    <property type="term" value="F:efflux transmembrane transporter activity"/>
    <property type="evidence" value="ECO:0007669"/>
    <property type="project" value="InterPro"/>
</dbReference>
<dbReference type="Gene3D" id="1.20.1600.10">
    <property type="entry name" value="Outer membrane efflux proteins (OEP)"/>
    <property type="match status" value="1"/>
</dbReference>
<sequence length="506" mass="56572">MFRGKAVKWLEWLWLFGVLLLYMGCSTKIPTLEESAKSTHIPTKFNNAVLNNASATGEQQKPLSNAQEKDSHIEQFMKLIDDTLLHNILHIALEKNTNVLTMISRIKQAQSQMKINTASMLPTINGGLNSSYIDNRTLSQSTIVRPGANSINASVSMSWELDLFGKLYALRQSSKKAYLQAQSNLSYAQITLMAEVATLYFTLRDNAHSLSIAKATLANLEQIEEINADKLKLGLIDISTYQGFVANTTNAKNTYESLQYTFEQNKNALLVLLNIPLEELNQKVDFLDYSTWDFPHIAPFYVDKMPSDVLLSRPDVQASMYAYHAQLYRQTNANAARLPNISLSGSIGQVLYSSTQANSIVYQIANSITAPLLNRTSLKQNYLIQKELSNEAFYTLQNNINTALGEIENALFDVDSKKRQLENTQNVYEVGAKAYETNSARNTQGLLDKNDFLGLENTYFNLKTQLFNAKTNEILSVITLFKAFGGNLGLNTSLQGSNNESLSNPQ</sequence>
<dbReference type="InterPro" id="IPR003423">
    <property type="entry name" value="OMP_efflux"/>
</dbReference>
<comment type="similarity">
    <text evidence="1">Belongs to the outer membrane factor (OMF) (TC 1.B.17) family.</text>
</comment>
<dbReference type="AlphaFoldDB" id="A0A3D8I654"/>
<dbReference type="OrthoDB" id="9783163at2"/>
<evidence type="ECO:0000313" key="3">
    <source>
        <dbReference type="Proteomes" id="UP000256599"/>
    </source>
</evidence>
<dbReference type="SUPFAM" id="SSF56954">
    <property type="entry name" value="Outer membrane efflux proteins (OEP)"/>
    <property type="match status" value="1"/>
</dbReference>
<protein>
    <submittedName>
        <fullName evidence="2">TolC family protein</fullName>
    </submittedName>
</protein>
<dbReference type="Gene3D" id="2.20.200.10">
    <property type="entry name" value="Outer membrane efflux proteins (OEP)"/>
    <property type="match status" value="1"/>
</dbReference>
<keyword evidence="3" id="KW-1185">Reference proteome</keyword>
<evidence type="ECO:0000256" key="1">
    <source>
        <dbReference type="ARBA" id="ARBA00007613"/>
    </source>
</evidence>
<dbReference type="PANTHER" id="PTHR30203">
    <property type="entry name" value="OUTER MEMBRANE CATION EFFLUX PROTEIN"/>
    <property type="match status" value="1"/>
</dbReference>